<evidence type="ECO:0000313" key="3">
    <source>
        <dbReference type="EMBL" id="CAE8689276.1"/>
    </source>
</evidence>
<feature type="transmembrane region" description="Helical" evidence="2">
    <location>
        <begin position="32"/>
        <end position="53"/>
    </location>
</feature>
<evidence type="ECO:0000256" key="1">
    <source>
        <dbReference type="SAM" id="MobiDB-lite"/>
    </source>
</evidence>
<keyword evidence="2" id="KW-1133">Transmembrane helix</keyword>
<proteinExistence type="predicted"/>
<feature type="region of interest" description="Disordered" evidence="1">
    <location>
        <begin position="113"/>
        <end position="132"/>
    </location>
</feature>
<dbReference type="EMBL" id="CAJNNW010027047">
    <property type="protein sequence ID" value="CAE8689276.1"/>
    <property type="molecule type" value="Genomic_DNA"/>
</dbReference>
<keyword evidence="2" id="KW-0812">Transmembrane</keyword>
<organism evidence="3 4">
    <name type="scientific">Polarella glacialis</name>
    <name type="common">Dinoflagellate</name>
    <dbReference type="NCBI Taxonomy" id="89957"/>
    <lineage>
        <taxon>Eukaryota</taxon>
        <taxon>Sar</taxon>
        <taxon>Alveolata</taxon>
        <taxon>Dinophyceae</taxon>
        <taxon>Suessiales</taxon>
        <taxon>Suessiaceae</taxon>
        <taxon>Polarella</taxon>
    </lineage>
</organism>
<reference evidence="3" key="1">
    <citation type="submission" date="2021-02" db="EMBL/GenBank/DDBJ databases">
        <authorList>
            <person name="Dougan E. K."/>
            <person name="Rhodes N."/>
            <person name="Thang M."/>
            <person name="Chan C."/>
        </authorList>
    </citation>
    <scope>NUCLEOTIDE SEQUENCE</scope>
</reference>
<dbReference type="Proteomes" id="UP000626109">
    <property type="component" value="Unassembled WGS sequence"/>
</dbReference>
<sequence length="2193" mass="228926">MAENRYQRAGALPDIRLGEPPRCDWLQNIRNAAPLLILLLTSCVCTFLVPALVSTGSARSSSGLVEVPQAQRTTTSLLDRLPISSSTSSTSSTSARSSSGLVEVPQAQRTTTSLLDRLPITSSTSSTSSTSTLTLTLTSTLPQRPLTTGSTSSVSPASLPITIDLDVEMQVRGVDQNLLSNKPFLRQAFATSIHTTIARTIGVPPSSVVLHLPSGSSLTVRARVTPPDGETAGDLYAQVRDSRRALGAAVAKAISDTENIRSVVRGTIGVGGVEVWMVPSNEVEDNVDVVADVSKTYTATATATATTTTTTLAANLAEAATMVTRTDGDIPAFNGAAKGSLVAASGMAGAVSDSTVASFAAGGALGADLFLSSSNVVYNNLGGLGPGKGEPPELRYGGVCNVGGKPLDLSITVGGEHEYQPKLPTLNGMGSHKASVASINLALGSSVDLQMRFLRRDGLEQKAVRLHRVFVSIFDVDEPFRAISAPNEIFMSGFQAVLWPNGTSFVPPVGGVDAWAAPDGVAAVYVFTDVDAVRLRLRAVQNVGNALGNYAGRTFLISLNSPDAEPVHGAAHAKSLPAFNGAAKGSLVAASGMAGAMSDSTIASFAAGGGLGADLFLSSSNVVYNNLGGLGPGKGEPPELRYGGVCNVGGKPLDLSIIVGGEHEYQPKLPTLNGMGSHKASVASINLALGSSVDLQMRFLRGDGLEQKAVRLHRVFVSIFDVDEPFRAISAPDEVFMSGFQAVLWPNGTSFVPSVGGVDAWAAPDGVAAVYVFTDVDAVRLRLRAVQNVGNALGSYAGRTFLISLNSPDAEPVHGAVHAKSLPASSGAAKGSLVAASGMAGAMSDSTIASFAAGGGLGADLFLSSGNVVYNNLGGLGPGKGEPPELRYGGVCNVGGKPLDLSITVGGEHEYQPKLPTLNGMGSHKASVASINLALGSSVDLQMRFLRRDGLEQKAVRLHRVFVSIFDVDEPFRAISAPDEVFMSGFQAVLWPNGTSFVPPVGGVDAWAAPDGVAAVYVFTDVDAVRLRLRAVQNVGNALGNYAGRTFLISLNSPDAEPVHGAVHAKSLPASSGAAKGSLVAASGMAGAVSDSTIASFAAGGALGPDLFLSSSNVVYNNLGGLGPGKGEPPELRYGGVCNVGGKPLDLSVTVGGEHEYQPKLPTLNGMGSHKASVASINLALGSSVDLQMRFLRRDGLEQKAVRLHRVFVSIFDVDEPFRAISAPDEVFMSGFQAVLWPNGTSFVPPVGGVDAWAAPDGVAAVYVFTDVDAVRLRLRAVRNVGNALGNYAGRTFLISLNSPDAEPVHGAVHAKSLPAFNGAAKGSLVAASGMAGAMSDSTIASFAAGGALGADLFLSSGNVVYNNLGGLGPGKGEPLELRYGGVCNVGGKPLDLSITVGGEHEYQPKLPTLNGMGSHKASVASINLALGSSVDLQMRFLRRDGLEQKAVRLHRVFVSIFDVDEPFRAISAPDEVFMSGFQAVLWPNGTSFVPPVGGVDAWAAPDGVAAVYVFTDVDAVRLRLRAVQNVGNALGNYAGRTFLISLNSPDAEPVHGAVHAKSLLASNGAAAAGPQNVVFDPELLSTTGQIASVDHNPSVVNRVPPDPGTKMVDVSTSPLDESGPFHVPNQDEWQRPADDSVPLEPSSGKPPAVQLVLRVAHVDYSKLEDDIVVMRSFKTVLRSGIAAAAGPGVKADALHVRLSGTPLLVEATISLPVADGTVLQRIQRETSLPWVLSSMLQWIDGIGRVSDGHIEVAILGGSQTRGSIISHVSDALPSYNCSYYHQPHYKDADTNFDDYCHHSDVNRVRQVIVEAAGHGVRAADVDISLSPGSVIVHATIRASLADSALVLSSLKSSDLLVSEMMTTVGRIKGIGKVMIGHAGPVEVGEVNVFAVAASSEVIIPHRFWGLLLILAFCCAIPLLANLLHRVWGATDAETLLIRHNMVRRDAWYRPVMSSGDEESRQRVSQPGRGVTPGGGFEDAFSSGALIQPQNTSHFGHDDSERGFYDSPHLLEEAGFAYSNDLPRPRDLDWVGESRVQPLRPTRAASRPVSATTDLLGMRSSQRPAPLGDWEGLGLGSVPRLISVPQLQPLRLPEGEEELPYPGHDGHLLWSRPPSISSATHPWGEPSMPGTPASTTGLLEGLGSRSFPGNLISLRHDNSHEYLQGVPPVVRARVLPSPGALSVWTSFKVGQDK</sequence>
<gene>
    <name evidence="3" type="ORF">PGLA2088_LOCUS26400</name>
</gene>
<feature type="region of interest" description="Disordered" evidence="1">
    <location>
        <begin position="1954"/>
        <end position="1975"/>
    </location>
</feature>
<feature type="region of interest" description="Disordered" evidence="1">
    <location>
        <begin position="1612"/>
        <end position="1645"/>
    </location>
</feature>
<protein>
    <submittedName>
        <fullName evidence="3">Uncharacterized protein</fullName>
    </submittedName>
</protein>
<keyword evidence="2" id="KW-0472">Membrane</keyword>
<name>A0A813K3J6_POLGL</name>
<feature type="region of interest" description="Disordered" evidence="1">
    <location>
        <begin position="76"/>
        <end position="106"/>
    </location>
</feature>
<evidence type="ECO:0000256" key="2">
    <source>
        <dbReference type="SAM" id="Phobius"/>
    </source>
</evidence>
<evidence type="ECO:0000313" key="4">
    <source>
        <dbReference type="Proteomes" id="UP000626109"/>
    </source>
</evidence>
<comment type="caution">
    <text evidence="3">The sequence shown here is derived from an EMBL/GenBank/DDBJ whole genome shotgun (WGS) entry which is preliminary data.</text>
</comment>
<feature type="compositionally biased region" description="Low complexity" evidence="1">
    <location>
        <begin position="121"/>
        <end position="132"/>
    </location>
</feature>
<feature type="compositionally biased region" description="Low complexity" evidence="1">
    <location>
        <begin position="84"/>
        <end position="99"/>
    </location>
</feature>
<accession>A0A813K3J6</accession>